<dbReference type="PANTHER" id="PTHR33877:SF1">
    <property type="entry name" value="TYPE IV METHYL-DIRECTED RESTRICTION ENZYME ECOKMCRA"/>
    <property type="match status" value="1"/>
</dbReference>
<feature type="domain" description="HNH nuclease" evidence="1">
    <location>
        <begin position="9"/>
        <end position="64"/>
    </location>
</feature>
<dbReference type="InterPro" id="IPR002711">
    <property type="entry name" value="HNH"/>
</dbReference>
<proteinExistence type="predicted"/>
<dbReference type="InterPro" id="IPR003615">
    <property type="entry name" value="HNH_nuc"/>
</dbReference>
<dbReference type="Gene3D" id="1.10.30.50">
    <property type="match status" value="1"/>
</dbReference>
<keyword evidence="2" id="KW-0378">Hydrolase</keyword>
<sequence>MSRDSMPAALERRVRERAADRCEYCRLSQIGQEATFHIDHIQPRHEGGLTTLENLALACVSCSLRKGARTHGADPTTGAPAYLFHPRWARWEDHFEVTDELLIVGKTPTGRATVALLRMNRPLVVEIRREEALRGRFP</sequence>
<evidence type="ECO:0000313" key="3">
    <source>
        <dbReference type="Proteomes" id="UP000295497"/>
    </source>
</evidence>
<gene>
    <name evidence="2" type="ORF">SOCE836_042450</name>
</gene>
<protein>
    <submittedName>
        <fullName evidence="2">HNH endonuclease</fullName>
    </submittedName>
</protein>
<keyword evidence="2" id="KW-0255">Endonuclease</keyword>
<organism evidence="2 3">
    <name type="scientific">Sorangium cellulosum</name>
    <name type="common">Polyangium cellulosum</name>
    <dbReference type="NCBI Taxonomy" id="56"/>
    <lineage>
        <taxon>Bacteria</taxon>
        <taxon>Pseudomonadati</taxon>
        <taxon>Myxococcota</taxon>
        <taxon>Polyangia</taxon>
        <taxon>Polyangiales</taxon>
        <taxon>Polyangiaceae</taxon>
        <taxon>Sorangium</taxon>
    </lineage>
</organism>
<dbReference type="GO" id="GO:0008270">
    <property type="term" value="F:zinc ion binding"/>
    <property type="evidence" value="ECO:0007669"/>
    <property type="project" value="InterPro"/>
</dbReference>
<dbReference type="Pfam" id="PF01844">
    <property type="entry name" value="HNH"/>
    <property type="match status" value="1"/>
</dbReference>
<dbReference type="SMART" id="SM00507">
    <property type="entry name" value="HNHc"/>
    <property type="match status" value="1"/>
</dbReference>
<reference evidence="2 3" key="1">
    <citation type="submission" date="2015-09" db="EMBL/GenBank/DDBJ databases">
        <title>Sorangium comparison.</title>
        <authorList>
            <person name="Zaburannyi N."/>
            <person name="Bunk B."/>
            <person name="Overmann J."/>
            <person name="Mueller R."/>
        </authorList>
    </citation>
    <scope>NUCLEOTIDE SEQUENCE [LARGE SCALE GENOMIC DNA]</scope>
    <source>
        <strain evidence="2 3">So ce836</strain>
    </source>
</reference>
<dbReference type="AlphaFoldDB" id="A0A4P2QPM7"/>
<dbReference type="CDD" id="cd00085">
    <property type="entry name" value="HNHc"/>
    <property type="match status" value="1"/>
</dbReference>
<evidence type="ECO:0000259" key="1">
    <source>
        <dbReference type="SMART" id="SM00507"/>
    </source>
</evidence>
<dbReference type="Proteomes" id="UP000295497">
    <property type="component" value="Chromosome"/>
</dbReference>
<dbReference type="EMBL" id="CP012672">
    <property type="protein sequence ID" value="AUX32109.1"/>
    <property type="molecule type" value="Genomic_DNA"/>
</dbReference>
<keyword evidence="2" id="KW-0540">Nuclease</keyword>
<dbReference type="PANTHER" id="PTHR33877">
    <property type="entry name" value="SLL1193 PROTEIN"/>
    <property type="match status" value="1"/>
</dbReference>
<evidence type="ECO:0000313" key="2">
    <source>
        <dbReference type="EMBL" id="AUX32109.1"/>
    </source>
</evidence>
<dbReference type="GO" id="GO:0003676">
    <property type="term" value="F:nucleic acid binding"/>
    <property type="evidence" value="ECO:0007669"/>
    <property type="project" value="InterPro"/>
</dbReference>
<accession>A0A4P2QPM7</accession>
<dbReference type="RefSeq" id="WP_129575771.1">
    <property type="nucleotide sequence ID" value="NZ_CP012672.1"/>
</dbReference>
<dbReference type="GO" id="GO:0004519">
    <property type="term" value="F:endonuclease activity"/>
    <property type="evidence" value="ECO:0007669"/>
    <property type="project" value="UniProtKB-KW"/>
</dbReference>
<name>A0A4P2QPM7_SORCE</name>
<dbReference type="InterPro" id="IPR052892">
    <property type="entry name" value="NA-targeting_endonuclease"/>
</dbReference>